<dbReference type="GO" id="GO:0003917">
    <property type="term" value="F:DNA topoisomerase type I (single strand cut, ATP-independent) activity"/>
    <property type="evidence" value="ECO:0007669"/>
    <property type="project" value="UniProtKB-EC"/>
</dbReference>
<dbReference type="Pfam" id="PF01028">
    <property type="entry name" value="Topoisom_I"/>
    <property type="match status" value="1"/>
</dbReference>
<evidence type="ECO:0000256" key="1">
    <source>
        <dbReference type="ARBA" id="ARBA00000213"/>
    </source>
</evidence>
<proteinExistence type="inferred from homology"/>
<dbReference type="InterPro" id="IPR011010">
    <property type="entry name" value="DNA_brk_join_enz"/>
</dbReference>
<evidence type="ECO:0000256" key="5">
    <source>
        <dbReference type="ARBA" id="ARBA00023125"/>
    </source>
</evidence>
<protein>
    <recommendedName>
        <fullName evidence="3">DNA topoisomerase</fullName>
        <ecNumber evidence="3">5.6.2.1</ecNumber>
    </recommendedName>
</protein>
<sequence length="359" mass="41456">MEELKTLSHRKLVKLHQDPESSAKAIDLVYVNDKDEGIIRMKKGKGFSYLHKESLVKDGQVLERIRKLAIPPAWTNVWICWLENGHIQATGLDARNRKQYRYHALWTSLRKETKFHSLLEFGKALPALRLAVEKDFSQQELNERKVIATAIMVMERTFIRIGNEGYEKMNGSYGLTTLKDRHVQISNDDIRMSFKGKKGIMHTLTLRSRKLAKIVKQCRDIPGNELFQYIDKDGDRKSLDSGMVNSYIREITGGNFTAKDFRTWAGSLSILRAFRSLEKTGEVIDRKKNLLTALDEVSVKLGNTRTICRKYYVHPSIIDKYTNEELDQYLNELNEIEKDDQRAGLTADEKILMTILENS</sequence>
<feature type="domain" description="DNA topoisomerase IB N-terminal" evidence="8">
    <location>
        <begin position="46"/>
        <end position="93"/>
    </location>
</feature>
<dbReference type="InterPro" id="IPR035447">
    <property type="entry name" value="DNA_topo_I_N_sf"/>
</dbReference>
<name>A0A0C1IWH2_9BACT</name>
<dbReference type="OrthoDB" id="9778962at2"/>
<dbReference type="InterPro" id="IPR001631">
    <property type="entry name" value="TopoI"/>
</dbReference>
<evidence type="ECO:0000259" key="7">
    <source>
        <dbReference type="Pfam" id="PF01028"/>
    </source>
</evidence>
<keyword evidence="10" id="KW-1185">Reference proteome</keyword>
<feature type="domain" description="DNA topoisomerase I catalytic core eukaryotic-type" evidence="7">
    <location>
        <begin position="110"/>
        <end position="335"/>
    </location>
</feature>
<dbReference type="PROSITE" id="PS52038">
    <property type="entry name" value="TOPO_IB_2"/>
    <property type="match status" value="1"/>
</dbReference>
<gene>
    <name evidence="9" type="ORF">OI18_10065</name>
</gene>
<dbReference type="InterPro" id="IPR049331">
    <property type="entry name" value="Top1B_N_bact"/>
</dbReference>
<dbReference type="SUPFAM" id="SSF56349">
    <property type="entry name" value="DNA breaking-rejoining enzymes"/>
    <property type="match status" value="1"/>
</dbReference>
<evidence type="ECO:0000256" key="6">
    <source>
        <dbReference type="ARBA" id="ARBA00023235"/>
    </source>
</evidence>
<dbReference type="EMBL" id="JSVC01000010">
    <property type="protein sequence ID" value="KIC94849.1"/>
    <property type="molecule type" value="Genomic_DNA"/>
</dbReference>
<dbReference type="Pfam" id="PF21338">
    <property type="entry name" value="Top1B_N_bact"/>
    <property type="match status" value="1"/>
</dbReference>
<evidence type="ECO:0000256" key="3">
    <source>
        <dbReference type="ARBA" id="ARBA00012891"/>
    </source>
</evidence>
<dbReference type="SUPFAM" id="SSF55869">
    <property type="entry name" value="DNA topoisomerase I domain"/>
    <property type="match status" value="1"/>
</dbReference>
<evidence type="ECO:0000313" key="10">
    <source>
        <dbReference type="Proteomes" id="UP000031408"/>
    </source>
</evidence>
<dbReference type="PRINTS" id="PR00416">
    <property type="entry name" value="EUTPISMRASEI"/>
</dbReference>
<dbReference type="Gene3D" id="3.30.66.10">
    <property type="entry name" value="DNA topoisomerase I domain"/>
    <property type="match status" value="1"/>
</dbReference>
<evidence type="ECO:0000259" key="8">
    <source>
        <dbReference type="Pfam" id="PF21338"/>
    </source>
</evidence>
<keyword evidence="6 9" id="KW-0413">Isomerase</keyword>
<accession>A0A0C1IWH2</accession>
<reference evidence="9 10" key="1">
    <citation type="submission" date="2014-11" db="EMBL/GenBank/DDBJ databases">
        <title>Genome sequence of Flavihumibacter solisilvae 3-3.</title>
        <authorList>
            <person name="Zhou G."/>
            <person name="Li M."/>
            <person name="Wang G."/>
        </authorList>
    </citation>
    <scope>NUCLEOTIDE SEQUENCE [LARGE SCALE GENOMIC DNA]</scope>
    <source>
        <strain evidence="9 10">3-3</strain>
    </source>
</reference>
<comment type="caution">
    <text evidence="9">The sequence shown here is derived from an EMBL/GenBank/DDBJ whole genome shotgun (WGS) entry which is preliminary data.</text>
</comment>
<comment type="similarity">
    <text evidence="2">Belongs to the type IB topoisomerase family.</text>
</comment>
<evidence type="ECO:0000313" key="9">
    <source>
        <dbReference type="EMBL" id="KIC94849.1"/>
    </source>
</evidence>
<comment type="catalytic activity">
    <reaction evidence="1">
        <text>ATP-independent breakage of single-stranded DNA, followed by passage and rejoining.</text>
        <dbReference type="EC" id="5.6.2.1"/>
    </reaction>
</comment>
<dbReference type="GO" id="GO:0006265">
    <property type="term" value="P:DNA topological change"/>
    <property type="evidence" value="ECO:0007669"/>
    <property type="project" value="InterPro"/>
</dbReference>
<dbReference type="InterPro" id="IPR013500">
    <property type="entry name" value="TopoI_cat_euk"/>
</dbReference>
<dbReference type="Proteomes" id="UP000031408">
    <property type="component" value="Unassembled WGS sequence"/>
</dbReference>
<keyword evidence="5" id="KW-0238">DNA-binding</keyword>
<keyword evidence="4" id="KW-0799">Topoisomerase</keyword>
<dbReference type="GO" id="GO:0003677">
    <property type="term" value="F:DNA binding"/>
    <property type="evidence" value="ECO:0007669"/>
    <property type="project" value="UniProtKB-KW"/>
</dbReference>
<dbReference type="Gene3D" id="3.90.15.10">
    <property type="entry name" value="Topoisomerase I, Chain A, domain 3"/>
    <property type="match status" value="1"/>
</dbReference>
<evidence type="ECO:0000256" key="4">
    <source>
        <dbReference type="ARBA" id="ARBA00023029"/>
    </source>
</evidence>
<dbReference type="EC" id="5.6.2.1" evidence="3"/>
<evidence type="ECO:0000256" key="2">
    <source>
        <dbReference type="ARBA" id="ARBA00006645"/>
    </source>
</evidence>
<dbReference type="AlphaFoldDB" id="A0A0C1IWH2"/>
<dbReference type="InterPro" id="IPR014711">
    <property type="entry name" value="TopoI_cat_a-hlx-sub_euk"/>
</dbReference>
<organism evidence="9 10">
    <name type="scientific">Flavihumibacter solisilvae</name>
    <dbReference type="NCBI Taxonomy" id="1349421"/>
    <lineage>
        <taxon>Bacteria</taxon>
        <taxon>Pseudomonadati</taxon>
        <taxon>Bacteroidota</taxon>
        <taxon>Chitinophagia</taxon>
        <taxon>Chitinophagales</taxon>
        <taxon>Chitinophagaceae</taxon>
        <taxon>Flavihumibacter</taxon>
    </lineage>
</organism>
<dbReference type="Gene3D" id="1.10.132.120">
    <property type="match status" value="1"/>
</dbReference>
<dbReference type="RefSeq" id="WP_039139624.1">
    <property type="nucleotide sequence ID" value="NZ_JSVC01000010.1"/>
</dbReference>
<dbReference type="STRING" id="1349421.OI18_10065"/>